<dbReference type="OrthoDB" id="2654423at2759"/>
<feature type="non-terminal residue" evidence="2">
    <location>
        <position position="1"/>
    </location>
</feature>
<name>A0A9W8MHD7_9AGAR</name>
<sequence>MAKLGRPRKYHTPEALLEASRLRNREYYERNKTRIAKKRSRQRKSKGLADSHSTRGKKSRKQATEQSPLAKIRGRVKQCTNQVKISMQGKTVEEYFTMVCSEVKAQQQNDTSSAVEIIASHLEPLAAAAAPAFELQRCHHEILNLVGCGEELKAINKTVEGFSSLCNELELLQVEIELNAQDVFAQMQAGRLKLLLSPI</sequence>
<organism evidence="2 3">
    <name type="scientific">Candolleomyces eurysporus</name>
    <dbReference type="NCBI Taxonomy" id="2828524"/>
    <lineage>
        <taxon>Eukaryota</taxon>
        <taxon>Fungi</taxon>
        <taxon>Dikarya</taxon>
        <taxon>Basidiomycota</taxon>
        <taxon>Agaricomycotina</taxon>
        <taxon>Agaricomycetes</taxon>
        <taxon>Agaricomycetidae</taxon>
        <taxon>Agaricales</taxon>
        <taxon>Agaricineae</taxon>
        <taxon>Psathyrellaceae</taxon>
        <taxon>Candolleomyces</taxon>
    </lineage>
</organism>
<gene>
    <name evidence="2" type="ORF">H1R20_g7977</name>
</gene>
<dbReference type="EMBL" id="JANBPK010000896">
    <property type="protein sequence ID" value="KAJ2929108.1"/>
    <property type="molecule type" value="Genomic_DNA"/>
</dbReference>
<dbReference type="Proteomes" id="UP001140091">
    <property type="component" value="Unassembled WGS sequence"/>
</dbReference>
<reference evidence="2" key="1">
    <citation type="submission" date="2022-06" db="EMBL/GenBank/DDBJ databases">
        <title>Genome Sequence of Candolleomyces eurysporus.</title>
        <authorList>
            <person name="Buettner E."/>
        </authorList>
    </citation>
    <scope>NUCLEOTIDE SEQUENCE</scope>
    <source>
        <strain evidence="2">VTCC 930004</strain>
    </source>
</reference>
<keyword evidence="3" id="KW-1185">Reference proteome</keyword>
<evidence type="ECO:0000313" key="3">
    <source>
        <dbReference type="Proteomes" id="UP001140091"/>
    </source>
</evidence>
<feature type="compositionally biased region" description="Basic residues" evidence="1">
    <location>
        <begin position="33"/>
        <end position="46"/>
    </location>
</feature>
<feature type="region of interest" description="Disordered" evidence="1">
    <location>
        <begin position="1"/>
        <end position="71"/>
    </location>
</feature>
<accession>A0A9W8MHD7</accession>
<evidence type="ECO:0000313" key="2">
    <source>
        <dbReference type="EMBL" id="KAJ2929108.1"/>
    </source>
</evidence>
<feature type="compositionally biased region" description="Basic and acidic residues" evidence="1">
    <location>
        <begin position="20"/>
        <end position="32"/>
    </location>
</feature>
<feature type="compositionally biased region" description="Basic residues" evidence="1">
    <location>
        <begin position="1"/>
        <end position="10"/>
    </location>
</feature>
<protein>
    <submittedName>
        <fullName evidence="2">Uncharacterized protein</fullName>
    </submittedName>
</protein>
<comment type="caution">
    <text evidence="2">The sequence shown here is derived from an EMBL/GenBank/DDBJ whole genome shotgun (WGS) entry which is preliminary data.</text>
</comment>
<proteinExistence type="predicted"/>
<dbReference type="AlphaFoldDB" id="A0A9W8MHD7"/>
<evidence type="ECO:0000256" key="1">
    <source>
        <dbReference type="SAM" id="MobiDB-lite"/>
    </source>
</evidence>